<dbReference type="eggNOG" id="ENOG502QX8E">
    <property type="taxonomic scope" value="Eukaryota"/>
</dbReference>
<dbReference type="OrthoDB" id="360406at2759"/>
<dbReference type="EMBL" id="CP001670">
    <property type="protein sequence ID" value="AFZ81555.1"/>
    <property type="molecule type" value="Genomic_DNA"/>
</dbReference>
<protein>
    <submittedName>
        <fullName evidence="1">Uncharacterized protein</fullName>
    </submittedName>
</protein>
<organism evidence="1 2">
    <name type="scientific">Theileria equi strain WA</name>
    <dbReference type="NCBI Taxonomy" id="1537102"/>
    <lineage>
        <taxon>Eukaryota</taxon>
        <taxon>Sar</taxon>
        <taxon>Alveolata</taxon>
        <taxon>Apicomplexa</taxon>
        <taxon>Aconoidasida</taxon>
        <taxon>Piroplasmida</taxon>
        <taxon>Theileriidae</taxon>
        <taxon>Theileria</taxon>
    </lineage>
</organism>
<dbReference type="GeneID" id="15804663"/>
<dbReference type="Proteomes" id="UP000031512">
    <property type="component" value="Chromosome 3"/>
</dbReference>
<proteinExistence type="predicted"/>
<accession>L0B157</accession>
<gene>
    <name evidence="1" type="ORF">BEWA_009690</name>
</gene>
<dbReference type="VEuPathDB" id="PiroplasmaDB:BEWA_009690"/>
<dbReference type="RefSeq" id="XP_004831221.1">
    <property type="nucleotide sequence ID" value="XM_004831164.1"/>
</dbReference>
<evidence type="ECO:0000313" key="1">
    <source>
        <dbReference type="EMBL" id="AFZ81555.1"/>
    </source>
</evidence>
<reference evidence="1 2" key="1">
    <citation type="journal article" date="2012" name="BMC Genomics">
        <title>Comparative genomic analysis and phylogenetic position of Theileria equi.</title>
        <authorList>
            <person name="Kappmeyer L.S."/>
            <person name="Thiagarajan M."/>
            <person name="Herndon D.R."/>
            <person name="Ramsay J.D."/>
            <person name="Caler E."/>
            <person name="Djikeng A."/>
            <person name="Gillespie J.J."/>
            <person name="Lau A.O."/>
            <person name="Roalson E.H."/>
            <person name="Silva J.C."/>
            <person name="Silva M.G."/>
            <person name="Suarez C.E."/>
            <person name="Ueti M.W."/>
            <person name="Nene V.M."/>
            <person name="Mealey R.H."/>
            <person name="Knowles D.P."/>
            <person name="Brayton K.A."/>
        </authorList>
    </citation>
    <scope>NUCLEOTIDE SEQUENCE [LARGE SCALE GENOMIC DNA]</scope>
    <source>
        <strain evidence="1 2">WA</strain>
    </source>
</reference>
<dbReference type="KEGG" id="beq:BEWA_009690"/>
<name>L0B157_THEEQ</name>
<keyword evidence="2" id="KW-1185">Reference proteome</keyword>
<dbReference type="AlphaFoldDB" id="L0B157"/>
<sequence>MVDISHESLICSDLNENMELIRLHTDSIGVRPVLDNSIMIDGYKEISKPGTRRRRRRRSSSVHSICTKMQDDRDHSINTFETIYKKIAAFFFVFNKFANANDFINNLPVIANESHTLSFVRSFNMLYDLRIKEKIYDTMDNFMKSNRSATDRIVAMIPTMPINLDALGISKYFTGNTHNIADCFALFIENPRISGEEDTGISDSKPLVNSDLDSIPTSIRCEIVNKLSQEVLSECGTYECLYEQEIDSLPENIVLDGMLKGMPISKGKIRFFHKIMTFGKRDGSPKPPRKRIDGTVDDSAGFLKQRFSIFTEYLSRRNCDVNPGGSNKWNAKTYFNIFSKKEGDYRNPMDLADDSAKERFEEHIRMHTAHWDEIQYDDIEIVLRDNNDNSIIKLPYSCTIM</sequence>
<evidence type="ECO:0000313" key="2">
    <source>
        <dbReference type="Proteomes" id="UP000031512"/>
    </source>
</evidence>